<accession>A0ABN2NF62</accession>
<feature type="domain" description="FAD/NAD(P)-binding" evidence="5">
    <location>
        <begin position="15"/>
        <end position="300"/>
    </location>
</feature>
<dbReference type="RefSeq" id="WP_344421685.1">
    <property type="nucleotide sequence ID" value="NZ_BAAAQK010000018.1"/>
</dbReference>
<dbReference type="InterPro" id="IPR028202">
    <property type="entry name" value="Reductase_C"/>
</dbReference>
<organism evidence="7 8">
    <name type="scientific">Pseudonocardia ailaonensis</name>
    <dbReference type="NCBI Taxonomy" id="367279"/>
    <lineage>
        <taxon>Bacteria</taxon>
        <taxon>Bacillati</taxon>
        <taxon>Actinomycetota</taxon>
        <taxon>Actinomycetes</taxon>
        <taxon>Pseudonocardiales</taxon>
        <taxon>Pseudonocardiaceae</taxon>
        <taxon>Pseudonocardia</taxon>
    </lineage>
</organism>
<evidence type="ECO:0000256" key="3">
    <source>
        <dbReference type="ARBA" id="ARBA00022827"/>
    </source>
</evidence>
<dbReference type="InterPro" id="IPR036188">
    <property type="entry name" value="FAD/NAD-bd_sf"/>
</dbReference>
<dbReference type="SUPFAM" id="SSF55424">
    <property type="entry name" value="FAD/NAD-linked reductases, dimerisation (C-terminal) domain"/>
    <property type="match status" value="1"/>
</dbReference>
<dbReference type="Pfam" id="PF14759">
    <property type="entry name" value="Reductase_C"/>
    <property type="match status" value="1"/>
</dbReference>
<dbReference type="EMBL" id="BAAAQK010000018">
    <property type="protein sequence ID" value="GAA1863544.1"/>
    <property type="molecule type" value="Genomic_DNA"/>
</dbReference>
<protein>
    <submittedName>
        <fullName evidence="7">FAD-dependent oxidoreductase</fullName>
    </submittedName>
</protein>
<dbReference type="InterPro" id="IPR023753">
    <property type="entry name" value="FAD/NAD-binding_dom"/>
</dbReference>
<dbReference type="InterPro" id="IPR050446">
    <property type="entry name" value="FAD-oxidoreductase/Apoptosis"/>
</dbReference>
<dbReference type="Gene3D" id="3.50.50.60">
    <property type="entry name" value="FAD/NAD(P)-binding domain"/>
    <property type="match status" value="2"/>
</dbReference>
<dbReference type="Proteomes" id="UP001500449">
    <property type="component" value="Unassembled WGS sequence"/>
</dbReference>
<evidence type="ECO:0000256" key="4">
    <source>
        <dbReference type="ARBA" id="ARBA00023002"/>
    </source>
</evidence>
<comment type="cofactor">
    <cofactor evidence="1">
        <name>FAD</name>
        <dbReference type="ChEBI" id="CHEBI:57692"/>
    </cofactor>
</comment>
<keyword evidence="4" id="KW-0560">Oxidoreductase</keyword>
<evidence type="ECO:0000259" key="6">
    <source>
        <dbReference type="Pfam" id="PF14759"/>
    </source>
</evidence>
<proteinExistence type="predicted"/>
<sequence>MPDGGAGSARTSTRTVVIVGASVAGVRCATALRDAGHDGRIVLLDAEDETPYDKPPLSKNLAPDDGVPLLVERGVLGARGIEFHGGRPAVGLDLSRRVVETSDGVIAFDDLVIASGCRPRRLPAPLPPRATYVRTKDDWARLREAVARGGRLLVVGAGFLGLETAAAARRQGMQVTVFDVAPQVLRRGVPASAAEIIAAGHREEGVELRLGISSPTVDGDAGGAVVDGVAGDFAIVSIGAVPAVDWLAGSGLALDDGVVCDSGLRAGEGIWAIGDCARWHNARYGELRRTEHWTTATQHGRHVAGSIAAGTATPFGELPYVWSDQFGRRIQTVGVGGDEEITCRAPDGAPVVLSVRDDLVTGVTTIDAQAVCLKARLLLRDEDRRVDEVRGALGLGGLAPVR</sequence>
<keyword evidence="3" id="KW-0274">FAD</keyword>
<gene>
    <name evidence="7" type="ORF">GCM10009836_49880</name>
</gene>
<reference evidence="7 8" key="1">
    <citation type="journal article" date="2019" name="Int. J. Syst. Evol. Microbiol.">
        <title>The Global Catalogue of Microorganisms (GCM) 10K type strain sequencing project: providing services to taxonomists for standard genome sequencing and annotation.</title>
        <authorList>
            <consortium name="The Broad Institute Genomics Platform"/>
            <consortium name="The Broad Institute Genome Sequencing Center for Infectious Disease"/>
            <person name="Wu L."/>
            <person name="Ma J."/>
        </authorList>
    </citation>
    <scope>NUCLEOTIDE SEQUENCE [LARGE SCALE GENOMIC DNA]</scope>
    <source>
        <strain evidence="7 8">JCM 16009</strain>
    </source>
</reference>
<evidence type="ECO:0000313" key="8">
    <source>
        <dbReference type="Proteomes" id="UP001500449"/>
    </source>
</evidence>
<evidence type="ECO:0000313" key="7">
    <source>
        <dbReference type="EMBL" id="GAA1863544.1"/>
    </source>
</evidence>
<dbReference type="Gene3D" id="3.30.390.30">
    <property type="match status" value="1"/>
</dbReference>
<evidence type="ECO:0000256" key="2">
    <source>
        <dbReference type="ARBA" id="ARBA00022630"/>
    </source>
</evidence>
<feature type="domain" description="Reductase C-terminal" evidence="6">
    <location>
        <begin position="320"/>
        <end position="383"/>
    </location>
</feature>
<keyword evidence="2" id="KW-0285">Flavoprotein</keyword>
<dbReference type="PANTHER" id="PTHR43557">
    <property type="entry name" value="APOPTOSIS-INDUCING FACTOR 1"/>
    <property type="match status" value="1"/>
</dbReference>
<evidence type="ECO:0000259" key="5">
    <source>
        <dbReference type="Pfam" id="PF07992"/>
    </source>
</evidence>
<comment type="caution">
    <text evidence="7">The sequence shown here is derived from an EMBL/GenBank/DDBJ whole genome shotgun (WGS) entry which is preliminary data.</text>
</comment>
<dbReference type="PRINTS" id="PR00368">
    <property type="entry name" value="FADPNR"/>
</dbReference>
<evidence type="ECO:0000256" key="1">
    <source>
        <dbReference type="ARBA" id="ARBA00001974"/>
    </source>
</evidence>
<dbReference type="InterPro" id="IPR016156">
    <property type="entry name" value="FAD/NAD-linked_Rdtase_dimer_sf"/>
</dbReference>
<dbReference type="SUPFAM" id="SSF51905">
    <property type="entry name" value="FAD/NAD(P)-binding domain"/>
    <property type="match status" value="2"/>
</dbReference>
<name>A0ABN2NF62_9PSEU</name>
<keyword evidence="8" id="KW-1185">Reference proteome</keyword>
<dbReference type="Pfam" id="PF07992">
    <property type="entry name" value="Pyr_redox_2"/>
    <property type="match status" value="1"/>
</dbReference>
<dbReference type="PANTHER" id="PTHR43557:SF2">
    <property type="entry name" value="RIESKE DOMAIN-CONTAINING PROTEIN-RELATED"/>
    <property type="match status" value="1"/>
</dbReference>